<accession>A0A0G1Q7Z5</accession>
<evidence type="ECO:0000313" key="3">
    <source>
        <dbReference type="Proteomes" id="UP000034795"/>
    </source>
</evidence>
<feature type="compositionally biased region" description="Basic and acidic residues" evidence="1">
    <location>
        <begin position="316"/>
        <end position="332"/>
    </location>
</feature>
<sequence length="332" mass="34178">MGLNHSHPTYVGGRRSGRLASGPFLALVAGFHLGAVELAHLLHSFVEFGQGLLQVTLSIEVVEGLQPDFLILGTDCEPELDLGHDPGEPEDIDHVPIHHLQVAPVRIAGHELLRGCLRDLAAPGFDPLSQGLADAGAHASLLNIDRVDVDAILSVLGDCGHVDPEVAHLPVGLVDRGSAEHLELLGLGLEVLDREGVEDEGRHAVDLGVPHGQHFILDHVFAEDLHDRVDTPVEDVADPGPQGSTIFPPVAGGLAHHALLGGAGGGTGLAGELGAAGGGGRVCEGSDAAQVHGGGGGHGVLLGVGRAGEGTSSVLGKEHGHVPTRPEKNWTY</sequence>
<evidence type="ECO:0000313" key="2">
    <source>
        <dbReference type="EMBL" id="KKU41104.1"/>
    </source>
</evidence>
<feature type="region of interest" description="Disordered" evidence="1">
    <location>
        <begin position="311"/>
        <end position="332"/>
    </location>
</feature>
<organism evidence="2 3">
    <name type="scientific">Candidatus Uhrbacteria bacterium GW2011_GWE2_46_68</name>
    <dbReference type="NCBI Taxonomy" id="1618994"/>
    <lineage>
        <taxon>Bacteria</taxon>
        <taxon>Candidatus Uhriibacteriota</taxon>
    </lineage>
</organism>
<dbReference type="EMBL" id="LCMS01000006">
    <property type="protein sequence ID" value="KKU41104.1"/>
    <property type="molecule type" value="Genomic_DNA"/>
</dbReference>
<protein>
    <submittedName>
        <fullName evidence="2">Uncharacterized protein</fullName>
    </submittedName>
</protein>
<reference evidence="2 3" key="1">
    <citation type="journal article" date="2015" name="Nature">
        <title>rRNA introns, odd ribosomes, and small enigmatic genomes across a large radiation of phyla.</title>
        <authorList>
            <person name="Brown C.T."/>
            <person name="Hug L.A."/>
            <person name="Thomas B.C."/>
            <person name="Sharon I."/>
            <person name="Castelle C.J."/>
            <person name="Singh A."/>
            <person name="Wilkins M.J."/>
            <person name="Williams K.H."/>
            <person name="Banfield J.F."/>
        </authorList>
    </citation>
    <scope>NUCLEOTIDE SEQUENCE [LARGE SCALE GENOMIC DNA]</scope>
</reference>
<dbReference type="AlphaFoldDB" id="A0A0G1Q7Z5"/>
<evidence type="ECO:0000256" key="1">
    <source>
        <dbReference type="SAM" id="MobiDB-lite"/>
    </source>
</evidence>
<name>A0A0G1Q7Z5_9BACT</name>
<proteinExistence type="predicted"/>
<dbReference type="Proteomes" id="UP000034795">
    <property type="component" value="Unassembled WGS sequence"/>
</dbReference>
<gene>
    <name evidence="2" type="ORF">UX57_C0006G0014</name>
</gene>
<dbReference type="STRING" id="1618994.UX57_C0006G0014"/>
<comment type="caution">
    <text evidence="2">The sequence shown here is derived from an EMBL/GenBank/DDBJ whole genome shotgun (WGS) entry which is preliminary data.</text>
</comment>